<organism evidence="2 3">
    <name type="scientific">Tessaracoccus defluvii</name>
    <dbReference type="NCBI Taxonomy" id="1285901"/>
    <lineage>
        <taxon>Bacteria</taxon>
        <taxon>Bacillati</taxon>
        <taxon>Actinomycetota</taxon>
        <taxon>Actinomycetes</taxon>
        <taxon>Propionibacteriales</taxon>
        <taxon>Propionibacteriaceae</taxon>
        <taxon>Tessaracoccus</taxon>
    </lineage>
</organism>
<name>A0A7H0H3U4_9ACTN</name>
<evidence type="ECO:0000313" key="3">
    <source>
        <dbReference type="Proteomes" id="UP000516117"/>
    </source>
</evidence>
<feature type="region of interest" description="Disordered" evidence="1">
    <location>
        <begin position="99"/>
        <end position="145"/>
    </location>
</feature>
<dbReference type="EMBL" id="CP060789">
    <property type="protein sequence ID" value="QNP55210.1"/>
    <property type="molecule type" value="Genomic_DNA"/>
</dbReference>
<feature type="region of interest" description="Disordered" evidence="1">
    <location>
        <begin position="21"/>
        <end position="72"/>
    </location>
</feature>
<sequence length="145" mass="15475">MNLFDHLSGLAYKALNNKTAAPAKTAGGQTPDWTSALRGTVEGLTRPSAAPPAAASRPVGPTPPSEDDPAASAAVARYDYLLRTAEPAQLERIHAEAFARLTPEQRDQLHTRLRTELPPKSSHARRSRRILPAPPPAPRPPGPVS</sequence>
<proteinExistence type="predicted"/>
<keyword evidence="3" id="KW-1185">Reference proteome</keyword>
<dbReference type="AlphaFoldDB" id="A0A7H0H3U4"/>
<dbReference type="Proteomes" id="UP000516117">
    <property type="component" value="Chromosome"/>
</dbReference>
<dbReference type="RefSeq" id="WP_187720346.1">
    <property type="nucleotide sequence ID" value="NZ_CP060789.1"/>
</dbReference>
<protein>
    <submittedName>
        <fullName evidence="2">Uncharacterized protein</fullName>
    </submittedName>
</protein>
<evidence type="ECO:0000313" key="2">
    <source>
        <dbReference type="EMBL" id="QNP55210.1"/>
    </source>
</evidence>
<feature type="compositionally biased region" description="Low complexity" evidence="1">
    <location>
        <begin position="46"/>
        <end position="58"/>
    </location>
</feature>
<feature type="compositionally biased region" description="Basic and acidic residues" evidence="1">
    <location>
        <begin position="99"/>
        <end position="117"/>
    </location>
</feature>
<dbReference type="KEGG" id="tdf:H9L22_13280"/>
<feature type="compositionally biased region" description="Pro residues" evidence="1">
    <location>
        <begin position="132"/>
        <end position="145"/>
    </location>
</feature>
<evidence type="ECO:0000256" key="1">
    <source>
        <dbReference type="SAM" id="MobiDB-lite"/>
    </source>
</evidence>
<gene>
    <name evidence="2" type="ORF">H9L22_13280</name>
</gene>
<accession>A0A7H0H3U4</accession>
<reference evidence="2 3" key="1">
    <citation type="submission" date="2020-08" db="EMBL/GenBank/DDBJ databases">
        <title>Genome sequence of Tessaracoccus defluvii JCM 17540T.</title>
        <authorList>
            <person name="Hyun D.-W."/>
            <person name="Bae J.-W."/>
        </authorList>
    </citation>
    <scope>NUCLEOTIDE SEQUENCE [LARGE SCALE GENOMIC DNA]</scope>
    <source>
        <strain evidence="2 3">JCM 17540</strain>
    </source>
</reference>